<reference evidence="1 2" key="1">
    <citation type="submission" date="2017-04" db="EMBL/GenBank/DDBJ databases">
        <title>Novel microbial lineages endemic to geothermal iron-oxide mats fill important gaps in the evolutionary history of Archaea.</title>
        <authorList>
            <person name="Jay Z.J."/>
            <person name="Beam J.P."/>
            <person name="Dlakic M."/>
            <person name="Rusch D.B."/>
            <person name="Kozubal M.A."/>
            <person name="Inskeep W.P."/>
        </authorList>
    </citation>
    <scope>NUCLEOTIDE SEQUENCE [LARGE SCALE GENOMIC DNA]</scope>
    <source>
        <strain evidence="1">ECH_B_2</strain>
    </source>
</reference>
<dbReference type="Proteomes" id="UP000241284">
    <property type="component" value="Unassembled WGS sequence"/>
</dbReference>
<evidence type="ECO:0000313" key="1">
    <source>
        <dbReference type="EMBL" id="PSN95604.1"/>
    </source>
</evidence>
<accession>A0A2R6BAB4</accession>
<organism evidence="1 2">
    <name type="scientific">Candidatus Marsarchaeota G2 archaeon ECH_B_2</name>
    <dbReference type="NCBI Taxonomy" id="1978160"/>
    <lineage>
        <taxon>Archaea</taxon>
        <taxon>Candidatus Marsarchaeota</taxon>
        <taxon>Candidatus Marsarchaeota group 2</taxon>
    </lineage>
</organism>
<name>A0A2R6BAB4_9ARCH</name>
<dbReference type="EMBL" id="NEXH01000008">
    <property type="protein sequence ID" value="PSN95604.1"/>
    <property type="molecule type" value="Genomic_DNA"/>
</dbReference>
<comment type="caution">
    <text evidence="1">The sequence shown here is derived from an EMBL/GenBank/DDBJ whole genome shotgun (WGS) entry which is preliminary data.</text>
</comment>
<sequence>MVDLNLQLGVKAICHIYLFCGLVSLDDMGVSLVGLLKALTLLLAFSLGEDPVRDGGPKLALSANCNPHMDFGFTGEGGRG</sequence>
<dbReference type="AlphaFoldDB" id="A0A2R6BAB4"/>
<proteinExistence type="predicted"/>
<protein>
    <submittedName>
        <fullName evidence="1">Uncharacterized protein</fullName>
    </submittedName>
</protein>
<evidence type="ECO:0000313" key="2">
    <source>
        <dbReference type="Proteomes" id="UP000241284"/>
    </source>
</evidence>
<gene>
    <name evidence="1" type="ORF">B9Q06_05335</name>
</gene>